<protein>
    <submittedName>
        <fullName evidence="2">ABC transporter permease</fullName>
    </submittedName>
</protein>
<name>A0A352IVM3_9GAMM</name>
<organism evidence="2 3">
    <name type="scientific">Marinobacter adhaerens</name>
    <dbReference type="NCBI Taxonomy" id="1033846"/>
    <lineage>
        <taxon>Bacteria</taxon>
        <taxon>Pseudomonadati</taxon>
        <taxon>Pseudomonadota</taxon>
        <taxon>Gammaproteobacteria</taxon>
        <taxon>Pseudomonadales</taxon>
        <taxon>Marinobacteraceae</taxon>
        <taxon>Marinobacter</taxon>
    </lineage>
</organism>
<reference evidence="2 3" key="1">
    <citation type="journal article" date="2018" name="Nat. Biotechnol.">
        <title>A standardized bacterial taxonomy based on genome phylogeny substantially revises the tree of life.</title>
        <authorList>
            <person name="Parks D.H."/>
            <person name="Chuvochina M."/>
            <person name="Waite D.W."/>
            <person name="Rinke C."/>
            <person name="Skarshewski A."/>
            <person name="Chaumeil P.A."/>
            <person name="Hugenholtz P."/>
        </authorList>
    </citation>
    <scope>NUCLEOTIDE SEQUENCE [LARGE SCALE GENOMIC DNA]</scope>
    <source>
        <strain evidence="2">UBA9380</strain>
    </source>
</reference>
<sequence length="66" mass="7555">MSLKLEGRAGRSLLTAAPWLFFVVLILLWELVCQGFSLPAYVLPAPSAIVEAFFNVEMTRWFTHLW</sequence>
<dbReference type="EMBL" id="DNNA01000231">
    <property type="protein sequence ID" value="HBC35506.1"/>
    <property type="molecule type" value="Genomic_DNA"/>
</dbReference>
<proteinExistence type="predicted"/>
<evidence type="ECO:0000313" key="3">
    <source>
        <dbReference type="Proteomes" id="UP000263489"/>
    </source>
</evidence>
<dbReference type="AlphaFoldDB" id="A0A352IVM3"/>
<comment type="caution">
    <text evidence="2">The sequence shown here is derived from an EMBL/GenBank/DDBJ whole genome shotgun (WGS) entry which is preliminary data.</text>
</comment>
<keyword evidence="1" id="KW-0812">Transmembrane</keyword>
<keyword evidence="1" id="KW-1133">Transmembrane helix</keyword>
<feature type="non-terminal residue" evidence="2">
    <location>
        <position position="66"/>
    </location>
</feature>
<dbReference type="Proteomes" id="UP000263489">
    <property type="component" value="Unassembled WGS sequence"/>
</dbReference>
<evidence type="ECO:0000256" key="1">
    <source>
        <dbReference type="SAM" id="Phobius"/>
    </source>
</evidence>
<accession>A0A352IVM3</accession>
<feature type="transmembrane region" description="Helical" evidence="1">
    <location>
        <begin position="12"/>
        <end position="32"/>
    </location>
</feature>
<evidence type="ECO:0000313" key="2">
    <source>
        <dbReference type="EMBL" id="HBC35506.1"/>
    </source>
</evidence>
<gene>
    <name evidence="2" type="ORF">DC045_14580</name>
</gene>
<keyword evidence="1" id="KW-0472">Membrane</keyword>